<name>A0A060M6P9_9BACI</name>
<dbReference type="PANTHER" id="PTHR43731:SF14">
    <property type="entry name" value="PRESENILIN-ASSOCIATED RHOMBOID-LIKE PROTEIN, MITOCHONDRIAL"/>
    <property type="match status" value="1"/>
</dbReference>
<dbReference type="SUPFAM" id="SSF144091">
    <property type="entry name" value="Rhomboid-like"/>
    <property type="match status" value="1"/>
</dbReference>
<dbReference type="RefSeq" id="WP_038483076.1">
    <property type="nucleotide sequence ID" value="NZ_CP003923.1"/>
</dbReference>
<evidence type="ECO:0000256" key="1">
    <source>
        <dbReference type="ARBA" id="ARBA00004141"/>
    </source>
</evidence>
<evidence type="ECO:0000256" key="3">
    <source>
        <dbReference type="ARBA" id="ARBA00022692"/>
    </source>
</evidence>
<feature type="transmembrane region" description="Helical" evidence="7">
    <location>
        <begin position="58"/>
        <end position="81"/>
    </location>
</feature>
<dbReference type="HOGENOM" id="CLU_055068_3_1_9"/>
<sequence length="250" mass="28874">MFFRNETFSSYTRNYPVVTTIIALNLLIFILMMIFPIIRERGVGFNLAIEYGEYWRLITPIFLHNDLFHLAFNMGALLIFGPALESMIKKWKFVLLFLLPGILANIVTFYLQHSYYMHLGASGSIYGLFGVYLFIYLYREDLISRQTSQIIVPLVIIGVIMTFLNPSISITGHIFGLVSGGLLAPLFLKGASTPFIYRTRTRKAYFDDDEVSFNPDRWKNRERNRKIKKALLILGIILFLGFVFLQSLPQ</sequence>
<feature type="transmembrane region" description="Helical" evidence="7">
    <location>
        <begin position="15"/>
        <end position="38"/>
    </location>
</feature>
<dbReference type="InterPro" id="IPR035952">
    <property type="entry name" value="Rhomboid-like_sf"/>
</dbReference>
<feature type="transmembrane region" description="Helical" evidence="7">
    <location>
        <begin position="174"/>
        <end position="197"/>
    </location>
</feature>
<keyword evidence="9" id="KW-0645">Protease</keyword>
<dbReference type="EMBL" id="CP003923">
    <property type="protein sequence ID" value="AIC95779.1"/>
    <property type="molecule type" value="Genomic_DNA"/>
</dbReference>
<dbReference type="GO" id="GO:0004252">
    <property type="term" value="F:serine-type endopeptidase activity"/>
    <property type="evidence" value="ECO:0007669"/>
    <property type="project" value="InterPro"/>
</dbReference>
<feature type="transmembrane region" description="Helical" evidence="7">
    <location>
        <begin position="93"/>
        <end position="111"/>
    </location>
</feature>
<evidence type="ECO:0000256" key="7">
    <source>
        <dbReference type="SAM" id="Phobius"/>
    </source>
</evidence>
<keyword evidence="3 7" id="KW-0812">Transmembrane</keyword>
<comment type="similarity">
    <text evidence="2">Belongs to the peptidase S54 family.</text>
</comment>
<dbReference type="GO" id="GO:0016020">
    <property type="term" value="C:membrane"/>
    <property type="evidence" value="ECO:0007669"/>
    <property type="project" value="UniProtKB-SubCell"/>
</dbReference>
<dbReference type="eggNOG" id="COG0705">
    <property type="taxonomic scope" value="Bacteria"/>
</dbReference>
<keyword evidence="5 7" id="KW-1133">Transmembrane helix</keyword>
<dbReference type="OrthoDB" id="9813074at2"/>
<feature type="transmembrane region" description="Helical" evidence="7">
    <location>
        <begin position="230"/>
        <end position="248"/>
    </location>
</feature>
<evidence type="ECO:0000259" key="8">
    <source>
        <dbReference type="Pfam" id="PF01694"/>
    </source>
</evidence>
<dbReference type="Pfam" id="PF01694">
    <property type="entry name" value="Rhomboid"/>
    <property type="match status" value="1"/>
</dbReference>
<dbReference type="STRING" id="1246626.BleG1_3232"/>
<feature type="transmembrane region" description="Helical" evidence="7">
    <location>
        <begin position="150"/>
        <end position="168"/>
    </location>
</feature>
<evidence type="ECO:0000256" key="4">
    <source>
        <dbReference type="ARBA" id="ARBA00022801"/>
    </source>
</evidence>
<evidence type="ECO:0000256" key="5">
    <source>
        <dbReference type="ARBA" id="ARBA00022989"/>
    </source>
</evidence>
<dbReference type="Gene3D" id="1.20.1540.10">
    <property type="entry name" value="Rhomboid-like"/>
    <property type="match status" value="1"/>
</dbReference>
<dbReference type="GO" id="GO:0006508">
    <property type="term" value="P:proteolysis"/>
    <property type="evidence" value="ECO:0007669"/>
    <property type="project" value="UniProtKB-KW"/>
</dbReference>
<dbReference type="Proteomes" id="UP000027142">
    <property type="component" value="Chromosome"/>
</dbReference>
<dbReference type="InterPro" id="IPR022764">
    <property type="entry name" value="Peptidase_S54_rhomboid_dom"/>
</dbReference>
<feature type="transmembrane region" description="Helical" evidence="7">
    <location>
        <begin position="117"/>
        <end position="138"/>
    </location>
</feature>
<protein>
    <submittedName>
        <fullName evidence="9">Rhomboid protease ydcA</fullName>
    </submittedName>
</protein>
<organism evidence="9 10">
    <name type="scientific">Shouchella lehensis G1</name>
    <dbReference type="NCBI Taxonomy" id="1246626"/>
    <lineage>
        <taxon>Bacteria</taxon>
        <taxon>Bacillati</taxon>
        <taxon>Bacillota</taxon>
        <taxon>Bacilli</taxon>
        <taxon>Bacillales</taxon>
        <taxon>Bacillaceae</taxon>
        <taxon>Shouchella</taxon>
    </lineage>
</organism>
<keyword evidence="10" id="KW-1185">Reference proteome</keyword>
<keyword evidence="4" id="KW-0378">Hydrolase</keyword>
<gene>
    <name evidence="9" type="ORF">BleG1_3232</name>
</gene>
<evidence type="ECO:0000256" key="6">
    <source>
        <dbReference type="ARBA" id="ARBA00023136"/>
    </source>
</evidence>
<feature type="domain" description="Peptidase S54 rhomboid" evidence="8">
    <location>
        <begin position="52"/>
        <end position="188"/>
    </location>
</feature>
<dbReference type="InterPro" id="IPR050925">
    <property type="entry name" value="Rhomboid_protease_S54"/>
</dbReference>
<comment type="subcellular location">
    <subcellularLocation>
        <location evidence="1">Membrane</location>
        <topology evidence="1">Multi-pass membrane protein</topology>
    </subcellularLocation>
</comment>
<dbReference type="PATRIC" id="fig|1246626.3.peg.3208"/>
<reference evidence="9 10" key="1">
    <citation type="journal article" date="2014" name="Gene">
        <title>A comparative genomic analysis of the alkalitolerant soil bacterium Bacillus lehensis G1.</title>
        <authorList>
            <person name="Noor Y.M."/>
            <person name="Samsulrizal N.H."/>
            <person name="Jema'on N.A."/>
            <person name="Low K.O."/>
            <person name="Ramli A.N."/>
            <person name="Alias N.I."/>
            <person name="Damis S.I."/>
            <person name="Fuzi S.F."/>
            <person name="Isa M.N."/>
            <person name="Murad A.M."/>
            <person name="Raih M.F."/>
            <person name="Bakar F.D."/>
            <person name="Najimudin N."/>
            <person name="Mahadi N.M."/>
            <person name="Illias R.M."/>
        </authorList>
    </citation>
    <scope>NUCLEOTIDE SEQUENCE [LARGE SCALE GENOMIC DNA]</scope>
    <source>
        <strain evidence="9 10">G1</strain>
    </source>
</reference>
<keyword evidence="6 7" id="KW-0472">Membrane</keyword>
<dbReference type="AlphaFoldDB" id="A0A060M6P9"/>
<dbReference type="PANTHER" id="PTHR43731">
    <property type="entry name" value="RHOMBOID PROTEASE"/>
    <property type="match status" value="1"/>
</dbReference>
<accession>A0A060M6P9</accession>
<evidence type="ECO:0000313" key="10">
    <source>
        <dbReference type="Proteomes" id="UP000027142"/>
    </source>
</evidence>
<evidence type="ECO:0000256" key="2">
    <source>
        <dbReference type="ARBA" id="ARBA00009045"/>
    </source>
</evidence>
<dbReference type="KEGG" id="ble:BleG1_3232"/>
<proteinExistence type="inferred from homology"/>
<evidence type="ECO:0000313" key="9">
    <source>
        <dbReference type="EMBL" id="AIC95779.1"/>
    </source>
</evidence>